<proteinExistence type="inferred from homology"/>
<comment type="subcellular location">
    <subcellularLocation>
        <location evidence="1">Cell membrane</location>
        <topology evidence="1">Multi-pass membrane protein</topology>
    </subcellularLocation>
</comment>
<dbReference type="RefSeq" id="WP_091405246.1">
    <property type="nucleotide sequence ID" value="NZ_FMYV01000009.1"/>
</dbReference>
<evidence type="ECO:0000256" key="4">
    <source>
        <dbReference type="ARBA" id="ARBA00022692"/>
    </source>
</evidence>
<reference evidence="10 12" key="2">
    <citation type="submission" date="2019-04" db="EMBL/GenBank/DDBJ databases">
        <title>Draft genome sequence data and analysis of a Fermenting Bacterium, Geotoga petraea strain HO-Geo1, isolated from heavy-oil petroleum reservoir in Russia.</title>
        <authorList>
            <person name="Grouzdev D.S."/>
            <person name="Semenova E.M."/>
            <person name="Sokolova D.S."/>
            <person name="Tourova T.P."/>
            <person name="Poltaraus A.B."/>
            <person name="Nazina T.N."/>
        </authorList>
    </citation>
    <scope>NUCLEOTIDE SEQUENCE [LARGE SCALE GENOMIC DNA]</scope>
    <source>
        <strain evidence="10 12">HO-Geo1</strain>
    </source>
</reference>
<evidence type="ECO:0000313" key="9">
    <source>
        <dbReference type="EMBL" id="SDC83198.1"/>
    </source>
</evidence>
<dbReference type="InterPro" id="IPR005744">
    <property type="entry name" value="Hy-lIII"/>
</dbReference>
<keyword evidence="7" id="KW-0479">Metal-binding</keyword>
<dbReference type="Proteomes" id="UP000297288">
    <property type="component" value="Unassembled WGS sequence"/>
</dbReference>
<feature type="transmembrane region" description="Helical" evidence="8">
    <location>
        <begin position="197"/>
        <end position="218"/>
    </location>
</feature>
<protein>
    <submittedName>
        <fullName evidence="9 10">Hemolysin III</fullName>
    </submittedName>
</protein>
<dbReference type="STRING" id="28234.SAMN04488588_1887"/>
<feature type="transmembrane region" description="Helical" evidence="8">
    <location>
        <begin position="87"/>
        <end position="105"/>
    </location>
</feature>
<evidence type="ECO:0000313" key="10">
    <source>
        <dbReference type="EMBL" id="TGG86881.1"/>
    </source>
</evidence>
<keyword evidence="7" id="KW-0862">Zinc</keyword>
<keyword evidence="6 8" id="KW-0472">Membrane</keyword>
<evidence type="ECO:0000256" key="3">
    <source>
        <dbReference type="ARBA" id="ARBA00022475"/>
    </source>
</evidence>
<evidence type="ECO:0000256" key="5">
    <source>
        <dbReference type="ARBA" id="ARBA00022989"/>
    </source>
</evidence>
<comment type="similarity">
    <text evidence="2">Belongs to the UPF0073 (Hly-III) family.</text>
</comment>
<dbReference type="PANTHER" id="PTHR20855:SF3">
    <property type="entry name" value="LD03007P"/>
    <property type="match status" value="1"/>
</dbReference>
<dbReference type="NCBIfam" id="TIGR01065">
    <property type="entry name" value="hlyIII"/>
    <property type="match status" value="1"/>
</dbReference>
<dbReference type="GO" id="GO:0140911">
    <property type="term" value="F:pore-forming activity"/>
    <property type="evidence" value="ECO:0007669"/>
    <property type="project" value="InterPro"/>
</dbReference>
<gene>
    <name evidence="10" type="ORF">E4650_09550</name>
    <name evidence="9" type="ORF">SAMN04488588_1887</name>
</gene>
<feature type="transmembrane region" description="Helical" evidence="8">
    <location>
        <begin position="138"/>
        <end position="157"/>
    </location>
</feature>
<keyword evidence="4 8" id="KW-0812">Transmembrane</keyword>
<organism evidence="9 11">
    <name type="scientific">Geotoga petraea</name>
    <dbReference type="NCBI Taxonomy" id="28234"/>
    <lineage>
        <taxon>Bacteria</taxon>
        <taxon>Thermotogati</taxon>
        <taxon>Thermotogota</taxon>
        <taxon>Thermotogae</taxon>
        <taxon>Petrotogales</taxon>
        <taxon>Petrotogaceae</taxon>
        <taxon>Geotoga</taxon>
    </lineage>
</organism>
<evidence type="ECO:0000313" key="12">
    <source>
        <dbReference type="Proteomes" id="UP000297288"/>
    </source>
</evidence>
<evidence type="ECO:0000256" key="2">
    <source>
        <dbReference type="ARBA" id="ARBA00008488"/>
    </source>
</evidence>
<keyword evidence="3" id="KW-1003">Cell membrane</keyword>
<dbReference type="Pfam" id="PF03006">
    <property type="entry name" value="HlyIII"/>
    <property type="match status" value="1"/>
</dbReference>
<dbReference type="OrthoDB" id="9813689at2"/>
<feature type="binding site" evidence="7">
    <location>
        <position position="192"/>
    </location>
    <ligand>
        <name>Zn(2+)</name>
        <dbReference type="ChEBI" id="CHEBI:29105"/>
    </ligand>
</feature>
<feature type="transmembrane region" description="Helical" evidence="8">
    <location>
        <begin position="46"/>
        <end position="66"/>
    </location>
</feature>
<keyword evidence="5 8" id="KW-1133">Transmembrane helix</keyword>
<feature type="binding site" evidence="7">
    <location>
        <position position="196"/>
    </location>
    <ligand>
        <name>Zn(2+)</name>
        <dbReference type="ChEBI" id="CHEBI:29105"/>
    </ligand>
</feature>
<dbReference type="PANTHER" id="PTHR20855">
    <property type="entry name" value="ADIPOR/PROGESTIN RECEPTOR-RELATED"/>
    <property type="match status" value="1"/>
</dbReference>
<reference evidence="9 11" key="1">
    <citation type="submission" date="2016-10" db="EMBL/GenBank/DDBJ databases">
        <authorList>
            <person name="de Groot N.N."/>
        </authorList>
    </citation>
    <scope>NUCLEOTIDE SEQUENCE [LARGE SCALE GENOMIC DNA]</scope>
    <source>
        <strain evidence="9 11">WG14</strain>
    </source>
</reference>
<dbReference type="AlphaFoldDB" id="A0A1G6PT41"/>
<evidence type="ECO:0000256" key="6">
    <source>
        <dbReference type="ARBA" id="ARBA00023136"/>
    </source>
</evidence>
<dbReference type="GO" id="GO:0005886">
    <property type="term" value="C:plasma membrane"/>
    <property type="evidence" value="ECO:0007669"/>
    <property type="project" value="UniProtKB-SubCell"/>
</dbReference>
<dbReference type="EMBL" id="SRME01000007">
    <property type="protein sequence ID" value="TGG86881.1"/>
    <property type="molecule type" value="Genomic_DNA"/>
</dbReference>
<feature type="transmembrane region" description="Helical" evidence="8">
    <location>
        <begin position="163"/>
        <end position="185"/>
    </location>
</feature>
<accession>A0A1G6PT41</accession>
<evidence type="ECO:0000256" key="7">
    <source>
        <dbReference type="PIRSR" id="PIRSR604254-1"/>
    </source>
</evidence>
<name>A0A1G6PT41_9BACT</name>
<dbReference type="EMBL" id="FMYV01000009">
    <property type="protein sequence ID" value="SDC83198.1"/>
    <property type="molecule type" value="Genomic_DNA"/>
</dbReference>
<evidence type="ECO:0000313" key="11">
    <source>
        <dbReference type="Proteomes" id="UP000199322"/>
    </source>
</evidence>
<feature type="transmembrane region" description="Helical" evidence="8">
    <location>
        <begin position="111"/>
        <end position="131"/>
    </location>
</feature>
<sequence>MADKENIEKYTKNEEIANTIIHGIGILLAIASLVLMVVFAALKGTAWHVVGATVFGISLIIMYTFSTLYHGVKNRRAKDILEICDHSAIYFLIAGTYTPFTLVTLRGTMGWTLFGITWGLAIVGVIFKIFFVKKFMFISTLIYIGMGWLVVIGWNQLVENLPFWGIFWLVLGGILYTFGTIFYVWRKMKYHHALWHVFVLAGSISHVFSVLFYVIPIFK</sequence>
<dbReference type="Proteomes" id="UP000199322">
    <property type="component" value="Unassembled WGS sequence"/>
</dbReference>
<evidence type="ECO:0000256" key="8">
    <source>
        <dbReference type="SAM" id="Phobius"/>
    </source>
</evidence>
<feature type="transmembrane region" description="Helical" evidence="8">
    <location>
        <begin position="20"/>
        <end position="40"/>
    </location>
</feature>
<keyword evidence="11" id="KW-1185">Reference proteome</keyword>
<evidence type="ECO:0000256" key="1">
    <source>
        <dbReference type="ARBA" id="ARBA00004651"/>
    </source>
</evidence>
<feature type="binding site" evidence="7">
    <location>
        <position position="70"/>
    </location>
    <ligand>
        <name>Zn(2+)</name>
        <dbReference type="ChEBI" id="CHEBI:29105"/>
    </ligand>
</feature>
<dbReference type="GO" id="GO:0046872">
    <property type="term" value="F:metal ion binding"/>
    <property type="evidence" value="ECO:0007669"/>
    <property type="project" value="UniProtKB-KW"/>
</dbReference>
<dbReference type="InterPro" id="IPR004254">
    <property type="entry name" value="AdipoR/HlyIII-related"/>
</dbReference>